<evidence type="ECO:0000256" key="3">
    <source>
        <dbReference type="ARBA" id="ARBA00022651"/>
    </source>
</evidence>
<comment type="caution">
    <text evidence="8">The sequence shown here is derived from an EMBL/GenBank/DDBJ whole genome shotgun (WGS) entry which is preliminary data.</text>
</comment>
<proteinExistence type="predicted"/>
<dbReference type="Gene3D" id="3.40.50.1820">
    <property type="entry name" value="alpha/beta hydrolase"/>
    <property type="match status" value="1"/>
</dbReference>
<keyword evidence="5" id="KW-0378">Hydrolase</keyword>
<gene>
    <name evidence="8" type="ORF">S01H1_65109</name>
</gene>
<dbReference type="SUPFAM" id="SSF53474">
    <property type="entry name" value="alpha/beta-Hydrolases"/>
    <property type="match status" value="1"/>
</dbReference>
<dbReference type="PANTHER" id="PTHR38050">
    <property type="match status" value="1"/>
</dbReference>
<dbReference type="AlphaFoldDB" id="X0XGJ2"/>
<dbReference type="EMBL" id="BARS01042961">
    <property type="protein sequence ID" value="GAG34507.1"/>
    <property type="molecule type" value="Genomic_DNA"/>
</dbReference>
<evidence type="ECO:0000256" key="2">
    <source>
        <dbReference type="ARBA" id="ARBA00022525"/>
    </source>
</evidence>
<organism evidence="8">
    <name type="scientific">marine sediment metagenome</name>
    <dbReference type="NCBI Taxonomy" id="412755"/>
    <lineage>
        <taxon>unclassified sequences</taxon>
        <taxon>metagenomes</taxon>
        <taxon>ecological metagenomes</taxon>
    </lineage>
</organism>
<evidence type="ECO:0000256" key="7">
    <source>
        <dbReference type="ARBA" id="ARBA00023326"/>
    </source>
</evidence>
<dbReference type="GO" id="GO:0045493">
    <property type="term" value="P:xylan catabolic process"/>
    <property type="evidence" value="ECO:0007669"/>
    <property type="project" value="UniProtKB-KW"/>
</dbReference>
<evidence type="ECO:0000256" key="5">
    <source>
        <dbReference type="ARBA" id="ARBA00022801"/>
    </source>
</evidence>
<dbReference type="GO" id="GO:0005576">
    <property type="term" value="C:extracellular region"/>
    <property type="evidence" value="ECO:0007669"/>
    <property type="project" value="UniProtKB-SubCell"/>
</dbReference>
<keyword evidence="4" id="KW-0732">Signal</keyword>
<accession>X0XGJ2</accession>
<dbReference type="PANTHER" id="PTHR38050:SF2">
    <property type="entry name" value="FERULOYL ESTERASE C-RELATED"/>
    <property type="match status" value="1"/>
</dbReference>
<evidence type="ECO:0000256" key="1">
    <source>
        <dbReference type="ARBA" id="ARBA00004613"/>
    </source>
</evidence>
<keyword evidence="2" id="KW-0964">Secreted</keyword>
<evidence type="ECO:0008006" key="9">
    <source>
        <dbReference type="Google" id="ProtNLM"/>
    </source>
</evidence>
<dbReference type="InterPro" id="IPR043595">
    <property type="entry name" value="FaeB/C/D"/>
</dbReference>
<evidence type="ECO:0000256" key="6">
    <source>
        <dbReference type="ARBA" id="ARBA00023277"/>
    </source>
</evidence>
<dbReference type="GO" id="GO:0030600">
    <property type="term" value="F:feruloyl esterase activity"/>
    <property type="evidence" value="ECO:0007669"/>
    <property type="project" value="InterPro"/>
</dbReference>
<protein>
    <recommendedName>
        <fullName evidence="9">Phospholipase/carboxylesterase/thioesterase domain-containing protein</fullName>
    </recommendedName>
</protein>
<evidence type="ECO:0000313" key="8">
    <source>
        <dbReference type="EMBL" id="GAG34507.1"/>
    </source>
</evidence>
<keyword evidence="6" id="KW-0119">Carbohydrate metabolism</keyword>
<keyword evidence="3" id="KW-0858">Xylan degradation</keyword>
<evidence type="ECO:0000256" key="4">
    <source>
        <dbReference type="ARBA" id="ARBA00022729"/>
    </source>
</evidence>
<sequence>FATGMSNGAIMAYRLASELSDRIAAIAPVGGPMGTETCNPKRPVSVMHFHGTDDESAPFDGGKGRGPSGTDFYSVDHSIQAWIKANGCKREPVVTKLPDKAIDGTAITRKTYGSGKDEAEVVLIEVEGGGHTWPGQQPRVRFLGKSTKNISANDLMWEFFQKHPMK</sequence>
<feature type="non-terminal residue" evidence="8">
    <location>
        <position position="1"/>
    </location>
</feature>
<name>X0XGJ2_9ZZZZ</name>
<reference evidence="8" key="1">
    <citation type="journal article" date="2014" name="Front. Microbiol.">
        <title>High frequency of phylogenetically diverse reductive dehalogenase-homologous genes in deep subseafloor sedimentary metagenomes.</title>
        <authorList>
            <person name="Kawai M."/>
            <person name="Futagami T."/>
            <person name="Toyoda A."/>
            <person name="Takaki Y."/>
            <person name="Nishi S."/>
            <person name="Hori S."/>
            <person name="Arai W."/>
            <person name="Tsubouchi T."/>
            <person name="Morono Y."/>
            <person name="Uchiyama I."/>
            <person name="Ito T."/>
            <person name="Fujiyama A."/>
            <person name="Inagaki F."/>
            <person name="Takami H."/>
        </authorList>
    </citation>
    <scope>NUCLEOTIDE SEQUENCE</scope>
    <source>
        <strain evidence="8">Expedition CK06-06</strain>
    </source>
</reference>
<dbReference type="InterPro" id="IPR029058">
    <property type="entry name" value="AB_hydrolase_fold"/>
</dbReference>
<comment type="subcellular location">
    <subcellularLocation>
        <location evidence="1">Secreted</location>
    </subcellularLocation>
</comment>
<keyword evidence="7" id="KW-0624">Polysaccharide degradation</keyword>